<dbReference type="Proteomes" id="UP001151234">
    <property type="component" value="Unassembled WGS sequence"/>
</dbReference>
<dbReference type="AlphaFoldDB" id="A0A9X3UII3"/>
<dbReference type="RefSeq" id="WP_267989078.1">
    <property type="nucleotide sequence ID" value="NZ_JAPJZI010000001.1"/>
</dbReference>
<reference evidence="2" key="1">
    <citation type="submission" date="2022-11" db="EMBL/GenBank/DDBJ databases">
        <title>Draft genome sequence of Hoeflea poritis E7-10 and Hoeflea prorocentri PM5-8, separated from scleractinian coral Porites lutea and marine dinoflagellate.</title>
        <authorList>
            <person name="Zhang G."/>
            <person name="Wei Q."/>
            <person name="Cai L."/>
        </authorList>
    </citation>
    <scope>NUCLEOTIDE SEQUENCE</scope>
    <source>
        <strain evidence="2">PM5-8</strain>
    </source>
</reference>
<proteinExistence type="inferred from homology"/>
<comment type="similarity">
    <text evidence="1">Belongs to the short-chain dehydrogenases/reductases (SDR) family.</text>
</comment>
<accession>A0A9X3UII3</accession>
<dbReference type="GO" id="GO:0016616">
    <property type="term" value="F:oxidoreductase activity, acting on the CH-OH group of donors, NAD or NADP as acceptor"/>
    <property type="evidence" value="ECO:0007669"/>
    <property type="project" value="TreeGrafter"/>
</dbReference>
<dbReference type="CDD" id="cd05233">
    <property type="entry name" value="SDR_c"/>
    <property type="match status" value="1"/>
</dbReference>
<dbReference type="Gene3D" id="3.40.50.720">
    <property type="entry name" value="NAD(P)-binding Rossmann-like Domain"/>
    <property type="match status" value="1"/>
</dbReference>
<dbReference type="InterPro" id="IPR020904">
    <property type="entry name" value="Sc_DH/Rdtase_CS"/>
</dbReference>
<keyword evidence="3" id="KW-1185">Reference proteome</keyword>
<protein>
    <submittedName>
        <fullName evidence="2">SDR family oxidoreductase</fullName>
    </submittedName>
</protein>
<dbReference type="NCBIfam" id="NF005559">
    <property type="entry name" value="PRK07231.1"/>
    <property type="match status" value="1"/>
</dbReference>
<evidence type="ECO:0000313" key="3">
    <source>
        <dbReference type="Proteomes" id="UP001151234"/>
    </source>
</evidence>
<dbReference type="PRINTS" id="PR00080">
    <property type="entry name" value="SDRFAMILY"/>
</dbReference>
<organism evidence="2 3">
    <name type="scientific">Hoeflea prorocentri</name>
    <dbReference type="NCBI Taxonomy" id="1922333"/>
    <lineage>
        <taxon>Bacteria</taxon>
        <taxon>Pseudomonadati</taxon>
        <taxon>Pseudomonadota</taxon>
        <taxon>Alphaproteobacteria</taxon>
        <taxon>Hyphomicrobiales</taxon>
        <taxon>Rhizobiaceae</taxon>
        <taxon>Hoeflea</taxon>
    </lineage>
</organism>
<dbReference type="InterPro" id="IPR036291">
    <property type="entry name" value="NAD(P)-bd_dom_sf"/>
</dbReference>
<dbReference type="PRINTS" id="PR00081">
    <property type="entry name" value="GDHRDH"/>
</dbReference>
<dbReference type="FunFam" id="3.40.50.720:FF:000084">
    <property type="entry name" value="Short-chain dehydrogenase reductase"/>
    <property type="match status" value="1"/>
</dbReference>
<name>A0A9X3UII3_9HYPH</name>
<dbReference type="PROSITE" id="PS00061">
    <property type="entry name" value="ADH_SHORT"/>
    <property type="match status" value="1"/>
</dbReference>
<dbReference type="PANTHER" id="PTHR42760">
    <property type="entry name" value="SHORT-CHAIN DEHYDROGENASES/REDUCTASES FAMILY MEMBER"/>
    <property type="match status" value="1"/>
</dbReference>
<dbReference type="InterPro" id="IPR002347">
    <property type="entry name" value="SDR_fam"/>
</dbReference>
<evidence type="ECO:0000256" key="1">
    <source>
        <dbReference type="ARBA" id="ARBA00006484"/>
    </source>
</evidence>
<dbReference type="SUPFAM" id="SSF51735">
    <property type="entry name" value="NAD(P)-binding Rossmann-fold domains"/>
    <property type="match status" value="1"/>
</dbReference>
<dbReference type="EMBL" id="JAPJZI010000001">
    <property type="protein sequence ID" value="MDA5397619.1"/>
    <property type="molecule type" value="Genomic_DNA"/>
</dbReference>
<comment type="caution">
    <text evidence="2">The sequence shown here is derived from an EMBL/GenBank/DDBJ whole genome shotgun (WGS) entry which is preliminary data.</text>
</comment>
<dbReference type="Pfam" id="PF13561">
    <property type="entry name" value="adh_short_C2"/>
    <property type="match status" value="1"/>
</dbReference>
<sequence length="253" mass="27013">MLDNKVAIITGGSSGNGRAIAKKFVENGARVIVADLSEEVREGGEPTVAMIDRFKPGAAKFMTCDVSKTDDLEAVVQAAEDWGGLDIMVNNAGILIKQPILEATEDIFDKMVDVNIKGVYFGSQAAARAMAKRKSGVIINMCSVAGMRGTGGFSHYNMTKGAVRLLTYSLADELGPMGIRVNNVNPGIMRTQMNVEDDPVIGTDTGEGYLDIIPARRWGEPEEVADTCLYLASDLSTYVTGTSLIVDGGLLRI</sequence>
<gene>
    <name evidence="2" type="ORF">OQ273_03435</name>
</gene>
<evidence type="ECO:0000313" key="2">
    <source>
        <dbReference type="EMBL" id="MDA5397619.1"/>
    </source>
</evidence>